<dbReference type="Proteomes" id="UP000734854">
    <property type="component" value="Unassembled WGS sequence"/>
</dbReference>
<evidence type="ECO:0000256" key="3">
    <source>
        <dbReference type="ARBA" id="ARBA00022840"/>
    </source>
</evidence>
<feature type="region of interest" description="Disordered" evidence="10">
    <location>
        <begin position="1"/>
        <end position="37"/>
    </location>
</feature>
<evidence type="ECO:0000256" key="10">
    <source>
        <dbReference type="SAM" id="MobiDB-lite"/>
    </source>
</evidence>
<dbReference type="SMART" id="SM00129">
    <property type="entry name" value="KISc"/>
    <property type="match status" value="1"/>
</dbReference>
<evidence type="ECO:0000256" key="9">
    <source>
        <dbReference type="SAM" id="Coils"/>
    </source>
</evidence>
<keyword evidence="3 8" id="KW-0067">ATP-binding</keyword>
<accession>A0A8J5M1U3</accession>
<gene>
    <name evidence="12" type="ORF">ZIOFF_005762</name>
</gene>
<evidence type="ECO:0000256" key="8">
    <source>
        <dbReference type="PROSITE-ProRule" id="PRU00283"/>
    </source>
</evidence>
<dbReference type="PANTHER" id="PTHR24115">
    <property type="entry name" value="KINESIN-RELATED"/>
    <property type="match status" value="1"/>
</dbReference>
<feature type="binding site" evidence="8">
    <location>
        <begin position="153"/>
        <end position="160"/>
    </location>
    <ligand>
        <name>ATP</name>
        <dbReference type="ChEBI" id="CHEBI:30616"/>
    </ligand>
</feature>
<evidence type="ECO:0000313" key="13">
    <source>
        <dbReference type="Proteomes" id="UP000734854"/>
    </source>
</evidence>
<feature type="coiled-coil region" evidence="9">
    <location>
        <begin position="438"/>
        <end position="530"/>
    </location>
</feature>
<reference evidence="12 13" key="1">
    <citation type="submission" date="2020-08" db="EMBL/GenBank/DDBJ databases">
        <title>Plant Genome Project.</title>
        <authorList>
            <person name="Zhang R.-G."/>
        </authorList>
    </citation>
    <scope>NUCLEOTIDE SEQUENCE [LARGE SCALE GENOMIC DNA]</scope>
    <source>
        <tissue evidence="12">Rhizome</tissue>
    </source>
</reference>
<feature type="region of interest" description="Disordered" evidence="10">
    <location>
        <begin position="725"/>
        <end position="744"/>
    </location>
</feature>
<evidence type="ECO:0000256" key="6">
    <source>
        <dbReference type="ARBA" id="ARBA00061615"/>
    </source>
</evidence>
<dbReference type="AlphaFoldDB" id="A0A8J5M1U3"/>
<evidence type="ECO:0000256" key="5">
    <source>
        <dbReference type="ARBA" id="ARBA00023175"/>
    </source>
</evidence>
<evidence type="ECO:0000256" key="2">
    <source>
        <dbReference type="ARBA" id="ARBA00022741"/>
    </source>
</evidence>
<dbReference type="GO" id="GO:0003777">
    <property type="term" value="F:microtubule motor activity"/>
    <property type="evidence" value="ECO:0007669"/>
    <property type="project" value="InterPro"/>
</dbReference>
<dbReference type="GO" id="GO:0016887">
    <property type="term" value="F:ATP hydrolysis activity"/>
    <property type="evidence" value="ECO:0007669"/>
    <property type="project" value="TreeGrafter"/>
</dbReference>
<evidence type="ECO:0000256" key="1">
    <source>
        <dbReference type="ARBA" id="ARBA00022701"/>
    </source>
</evidence>
<feature type="coiled-coil region" evidence="9">
    <location>
        <begin position="621"/>
        <end position="648"/>
    </location>
</feature>
<dbReference type="GO" id="GO:0007018">
    <property type="term" value="P:microtubule-based movement"/>
    <property type="evidence" value="ECO:0007669"/>
    <property type="project" value="InterPro"/>
</dbReference>
<dbReference type="EMBL" id="JACMSC010000002">
    <property type="protein sequence ID" value="KAG6531926.1"/>
    <property type="molecule type" value="Genomic_DNA"/>
</dbReference>
<evidence type="ECO:0000259" key="11">
    <source>
        <dbReference type="PROSITE" id="PS50067"/>
    </source>
</evidence>
<keyword evidence="4 9" id="KW-0175">Coiled coil</keyword>
<proteinExistence type="inferred from homology"/>
<dbReference type="InterPro" id="IPR027640">
    <property type="entry name" value="Kinesin-like_fam"/>
</dbReference>
<feature type="compositionally biased region" description="Pro residues" evidence="10">
    <location>
        <begin position="1"/>
        <end position="15"/>
    </location>
</feature>
<dbReference type="FunFam" id="3.40.850.10:FF:000068">
    <property type="entry name" value="p-loop containing nucleoside triphosphate hydrolase superfamily protein"/>
    <property type="match status" value="1"/>
</dbReference>
<keyword evidence="2 8" id="KW-0547">Nucleotide-binding</keyword>
<dbReference type="GO" id="GO:0005874">
    <property type="term" value="C:microtubule"/>
    <property type="evidence" value="ECO:0007669"/>
    <property type="project" value="UniProtKB-KW"/>
</dbReference>
<feature type="domain" description="Kinesin motor" evidence="11">
    <location>
        <begin position="63"/>
        <end position="403"/>
    </location>
</feature>
<protein>
    <recommendedName>
        <fullName evidence="7">Kinesin-like protein KIN-10A</fullName>
    </recommendedName>
</protein>
<organism evidence="12 13">
    <name type="scientific">Zingiber officinale</name>
    <name type="common">Ginger</name>
    <name type="synonym">Amomum zingiber</name>
    <dbReference type="NCBI Taxonomy" id="94328"/>
    <lineage>
        <taxon>Eukaryota</taxon>
        <taxon>Viridiplantae</taxon>
        <taxon>Streptophyta</taxon>
        <taxon>Embryophyta</taxon>
        <taxon>Tracheophyta</taxon>
        <taxon>Spermatophyta</taxon>
        <taxon>Magnoliopsida</taxon>
        <taxon>Liliopsida</taxon>
        <taxon>Zingiberales</taxon>
        <taxon>Zingiberaceae</taxon>
        <taxon>Zingiber</taxon>
    </lineage>
</organism>
<keyword evidence="13" id="KW-1185">Reference proteome</keyword>
<dbReference type="InterPro" id="IPR001752">
    <property type="entry name" value="Kinesin_motor_dom"/>
</dbReference>
<keyword evidence="5 8" id="KW-0505">Motor protein</keyword>
<keyword evidence="1" id="KW-0493">Microtubule</keyword>
<name>A0A8J5M1U3_ZINOF</name>
<evidence type="ECO:0000313" key="12">
    <source>
        <dbReference type="EMBL" id="KAG6531926.1"/>
    </source>
</evidence>
<comment type="caution">
    <text evidence="12">The sequence shown here is derived from an EMBL/GenBank/DDBJ whole genome shotgun (WGS) entry which is preliminary data.</text>
</comment>
<evidence type="ECO:0000256" key="4">
    <source>
        <dbReference type="ARBA" id="ARBA00023054"/>
    </source>
</evidence>
<sequence length="967" mass="107941">MAPPTPASTPTPAPRSAPSTPHHQLHVHHHPPKTIPKHRLRFPSPNIKFHGAPAPPPPIADHPVEVIGRIRDPPADLRKDKDRDWDKSSSTAVEIADDARSVRVRTDVGYREFALDGVSMSENEDLEGFYRRFVSSRVEGVRLGAKCTIMMYGPTGSGKSHTMFGCPKQPGIVYRALRDILGQGDENDDEGEAIGAALFVQVAVLEIYNEEIYDLLSGASNGVGGPGLGLLKGNNNTPKVRLEFMGKKFKNASYISGNEAAKITREVAKVEKRRIVKSTLCNERSSRSHCIIILDVPSVGGKLMLVDMAGSENIEAAGQTGLEAKMQTAKINQGNIALKRVVESIANGDSHVPFRDSKLTMLLQDSFEDDKSKILMILCASPDPKETHKTISTLEYGAKAKCIVRVSLTHLPTFKDKVDSDESLILLRSRIVAMNEFIFKLQMENKLKEKERDEARKELLQKEAELAELRTKIQHIEGRKSEIKEEEINLKVDQRTKTLKSELTMMEERTLQQKQELDMLRQRLEEVELERCKVVEKALQDIDGGRLVKRLETYSGEQGMVKSMELDMGELHDTNVVKEIKEDSCQPESYKKLFQLDPSLALIEEEANASMSRFPDKVCLSTVFEEDEEEEQEERESIEDEVDKEVVEEHTDRAGGTHGFNSLVDPGVRGNNNNNADCVFPSYLSCEVGSENNSTEITKDPASARKTRIQNIFRLCGNHRELAQQVKTSSPLQRGPQDENKQPSPLALRKVLGSNLGLQAEQPQATPKYMLVSDSILKESPVSALILPFASLELKEEQKSANKELKRSASSERYQDKKENESPKDMESDKYIDIYVKWEASKEFSGGLIRKLKVLKNSSLADLRKLIESNLEGDNKKFTFLLLGDPSGAPVSKEKEASSQVNKLPTCNNQMNSYLACLRPVKKPIQNPDHVPFGSLENTLSPGLTSQLSDVFSPKVDRLNTSYLTSF</sequence>
<dbReference type="GO" id="GO:0005871">
    <property type="term" value="C:kinesin complex"/>
    <property type="evidence" value="ECO:0007669"/>
    <property type="project" value="TreeGrafter"/>
</dbReference>
<dbReference type="PANTHER" id="PTHR24115:SF416">
    <property type="entry name" value="KINESIN-LIKE PROTEIN KIN-10A"/>
    <property type="match status" value="1"/>
</dbReference>
<comment type="similarity">
    <text evidence="6">Belongs to the TRAFAC class myosin-kinesin ATPase superfamily. Kinesin family. KIN-10 subfamily.</text>
</comment>
<dbReference type="OrthoDB" id="3176171at2759"/>
<evidence type="ECO:0000256" key="7">
    <source>
        <dbReference type="ARBA" id="ARBA00073419"/>
    </source>
</evidence>
<feature type="region of interest" description="Disordered" evidence="10">
    <location>
        <begin position="800"/>
        <end position="826"/>
    </location>
</feature>
<dbReference type="PROSITE" id="PS50067">
    <property type="entry name" value="KINESIN_MOTOR_2"/>
    <property type="match status" value="1"/>
</dbReference>
<feature type="compositionally biased region" description="Basic residues" evidence="10">
    <location>
        <begin position="23"/>
        <end position="37"/>
    </location>
</feature>
<dbReference type="GO" id="GO:0005524">
    <property type="term" value="F:ATP binding"/>
    <property type="evidence" value="ECO:0007669"/>
    <property type="project" value="UniProtKB-UniRule"/>
</dbReference>
<dbReference type="Pfam" id="PF00225">
    <property type="entry name" value="Kinesin"/>
    <property type="match status" value="1"/>
</dbReference>
<dbReference type="GO" id="GO:0008017">
    <property type="term" value="F:microtubule binding"/>
    <property type="evidence" value="ECO:0007669"/>
    <property type="project" value="InterPro"/>
</dbReference>